<evidence type="ECO:0000313" key="1">
    <source>
        <dbReference type="EMBL" id="EFW21486.1"/>
    </source>
</evidence>
<name>E9CW10_COCPS</name>
<keyword evidence="2" id="KW-1185">Reference proteome</keyword>
<evidence type="ECO:0000313" key="2">
    <source>
        <dbReference type="Proteomes" id="UP000002497"/>
    </source>
</evidence>
<reference evidence="2" key="1">
    <citation type="journal article" date="2010" name="Genome Res.">
        <title>Population genomic sequencing of Coccidioides fungi reveals recent hybridization and transposon control.</title>
        <authorList>
            <person name="Neafsey D.E."/>
            <person name="Barker B.M."/>
            <person name="Sharpton T.J."/>
            <person name="Stajich J.E."/>
            <person name="Park D.J."/>
            <person name="Whiston E."/>
            <person name="Hung C.-Y."/>
            <person name="McMahan C."/>
            <person name="White J."/>
            <person name="Sykes S."/>
            <person name="Heiman D."/>
            <person name="Young S."/>
            <person name="Zeng Q."/>
            <person name="Abouelleil A."/>
            <person name="Aftuck L."/>
            <person name="Bessette D."/>
            <person name="Brown A."/>
            <person name="FitzGerald M."/>
            <person name="Lui A."/>
            <person name="Macdonald J.P."/>
            <person name="Priest M."/>
            <person name="Orbach M.J."/>
            <person name="Galgiani J.N."/>
            <person name="Kirkland T.N."/>
            <person name="Cole G.T."/>
            <person name="Birren B.W."/>
            <person name="Henn M.R."/>
            <person name="Taylor J.W."/>
            <person name="Rounsley S.D."/>
        </authorList>
    </citation>
    <scope>NUCLEOTIDE SEQUENCE [LARGE SCALE GENOMIC DNA]</scope>
    <source>
        <strain evidence="2">RMSCC 757 / Silveira</strain>
    </source>
</reference>
<proteinExistence type="predicted"/>
<gene>
    <name evidence="1" type="ORF">CPSG_01643</name>
</gene>
<protein>
    <submittedName>
        <fullName evidence="1">Uncharacterized protein</fullName>
    </submittedName>
</protein>
<organism evidence="2">
    <name type="scientific">Coccidioides posadasii (strain RMSCC 757 / Silveira)</name>
    <name type="common">Valley fever fungus</name>
    <dbReference type="NCBI Taxonomy" id="443226"/>
    <lineage>
        <taxon>Eukaryota</taxon>
        <taxon>Fungi</taxon>
        <taxon>Dikarya</taxon>
        <taxon>Ascomycota</taxon>
        <taxon>Pezizomycotina</taxon>
        <taxon>Eurotiomycetes</taxon>
        <taxon>Eurotiomycetidae</taxon>
        <taxon>Onygenales</taxon>
        <taxon>Onygenaceae</taxon>
        <taxon>Coccidioides</taxon>
    </lineage>
</organism>
<dbReference type="HOGENOM" id="CLU_3106210_0_0_1"/>
<reference evidence="2" key="2">
    <citation type="submission" date="2010-03" db="EMBL/GenBank/DDBJ databases">
        <title>The genome sequence of Coccidioides posadasii strain Silveira.</title>
        <authorList>
            <consortium name="The Broad Institute Genome Sequencing Center for Infectious Disease"/>
            <person name="Neafsey D."/>
            <person name="Orbach M."/>
            <person name="Henn M.R."/>
            <person name="Cole G.T."/>
            <person name="Galgiani J."/>
            <person name="Gardner M.J."/>
            <person name="Kirkland T.N."/>
            <person name="Taylor J.W."/>
            <person name="Young S.K."/>
            <person name="Zeng Q."/>
            <person name="Koehrsen M."/>
            <person name="Alvarado L."/>
            <person name="Berlin A."/>
            <person name="Borenstein D."/>
            <person name="Chapman S.B."/>
            <person name="Chen Z."/>
            <person name="Engels R."/>
            <person name="Freedman E."/>
            <person name="Gellesch M."/>
            <person name="Goldberg J."/>
            <person name="Griggs A."/>
            <person name="Gujja S."/>
            <person name="Heilman E."/>
            <person name="Heiman D."/>
            <person name="Howarth C."/>
            <person name="Jen D."/>
            <person name="Larson L."/>
            <person name="Mehta T."/>
            <person name="Neiman D."/>
            <person name="Park D."/>
            <person name="Pearson M."/>
            <person name="Richards J."/>
            <person name="Roberts A."/>
            <person name="Saif S."/>
            <person name="Shea T."/>
            <person name="Shenoy N."/>
            <person name="Sisk P."/>
            <person name="Stolte C."/>
            <person name="Sykes S."/>
            <person name="Walk T."/>
            <person name="White J."/>
            <person name="Yandava C."/>
            <person name="Haas B."/>
            <person name="Nusbaum C."/>
            <person name="Birren B."/>
        </authorList>
    </citation>
    <scope>NUCLEOTIDE SEQUENCE [LARGE SCALE GENOMIC DNA]</scope>
    <source>
        <strain evidence="2">RMSCC 757 / Silveira</strain>
    </source>
</reference>
<dbReference type="VEuPathDB" id="FungiDB:CPSG_01643"/>
<accession>E9CW10</accession>
<dbReference type="Proteomes" id="UP000002497">
    <property type="component" value="Unassembled WGS sequence"/>
</dbReference>
<dbReference type="AlphaFoldDB" id="E9CW10"/>
<sequence>MLFVRVGSIRKNKDAEYRGRRSLREPPELQNPRGEKVCIGTCMIRAEDDTD</sequence>
<dbReference type="EMBL" id="GL636487">
    <property type="protein sequence ID" value="EFW21486.1"/>
    <property type="molecule type" value="Genomic_DNA"/>
</dbReference>